<dbReference type="HOGENOM" id="CLU_069356_12_9_10"/>
<feature type="DNA-binding region" description="H-T-H motif" evidence="2">
    <location>
        <begin position="24"/>
        <end position="43"/>
    </location>
</feature>
<protein>
    <submittedName>
        <fullName evidence="4">Transcriptional regulator, TetR family</fullName>
    </submittedName>
</protein>
<gene>
    <name evidence="4" type="ordered locus">Halhy_5203</name>
</gene>
<dbReference type="eggNOG" id="COG1309">
    <property type="taxonomic scope" value="Bacteria"/>
</dbReference>
<dbReference type="KEGG" id="hhy:Halhy_5203"/>
<keyword evidence="1 2" id="KW-0238">DNA-binding</keyword>
<dbReference type="InterPro" id="IPR050109">
    <property type="entry name" value="HTH-type_TetR-like_transc_reg"/>
</dbReference>
<dbReference type="GO" id="GO:0003677">
    <property type="term" value="F:DNA binding"/>
    <property type="evidence" value="ECO:0007669"/>
    <property type="project" value="UniProtKB-UniRule"/>
</dbReference>
<proteinExistence type="predicted"/>
<reference evidence="4 5" key="1">
    <citation type="journal article" date="2011" name="Stand. Genomic Sci.">
        <title>Complete genome sequence of Haliscomenobacter hydrossis type strain (O).</title>
        <authorList>
            <consortium name="US DOE Joint Genome Institute (JGI-PGF)"/>
            <person name="Daligault H."/>
            <person name="Lapidus A."/>
            <person name="Zeytun A."/>
            <person name="Nolan M."/>
            <person name="Lucas S."/>
            <person name="Del Rio T.G."/>
            <person name="Tice H."/>
            <person name="Cheng J.F."/>
            <person name="Tapia R."/>
            <person name="Han C."/>
            <person name="Goodwin L."/>
            <person name="Pitluck S."/>
            <person name="Liolios K."/>
            <person name="Pagani I."/>
            <person name="Ivanova N."/>
            <person name="Huntemann M."/>
            <person name="Mavromatis K."/>
            <person name="Mikhailova N."/>
            <person name="Pati A."/>
            <person name="Chen A."/>
            <person name="Palaniappan K."/>
            <person name="Land M."/>
            <person name="Hauser L."/>
            <person name="Brambilla E.M."/>
            <person name="Rohde M."/>
            <person name="Verbarg S."/>
            <person name="Goker M."/>
            <person name="Bristow J."/>
            <person name="Eisen J.A."/>
            <person name="Markowitz V."/>
            <person name="Hugenholtz P."/>
            <person name="Kyrpides N.C."/>
            <person name="Klenk H.P."/>
            <person name="Woyke T."/>
        </authorList>
    </citation>
    <scope>NUCLEOTIDE SEQUENCE [LARGE SCALE GENOMIC DNA]</scope>
    <source>
        <strain evidence="5">ATCC 27775 / DSM 1100 / LMG 10767 / O</strain>
    </source>
</reference>
<evidence type="ECO:0000256" key="1">
    <source>
        <dbReference type="ARBA" id="ARBA00023125"/>
    </source>
</evidence>
<evidence type="ECO:0000256" key="2">
    <source>
        <dbReference type="PROSITE-ProRule" id="PRU00335"/>
    </source>
</evidence>
<keyword evidence="5" id="KW-1185">Reference proteome</keyword>
<dbReference type="InterPro" id="IPR001647">
    <property type="entry name" value="HTH_TetR"/>
</dbReference>
<dbReference type="STRING" id="760192.Halhy_5203"/>
<reference key="2">
    <citation type="submission" date="2011-04" db="EMBL/GenBank/DDBJ databases">
        <title>Complete sequence of chromosome of Haliscomenobacter hydrossis DSM 1100.</title>
        <authorList>
            <consortium name="US DOE Joint Genome Institute (JGI-PGF)"/>
            <person name="Lucas S."/>
            <person name="Han J."/>
            <person name="Lapidus A."/>
            <person name="Bruce D."/>
            <person name="Goodwin L."/>
            <person name="Pitluck S."/>
            <person name="Peters L."/>
            <person name="Kyrpides N."/>
            <person name="Mavromatis K."/>
            <person name="Ivanova N."/>
            <person name="Ovchinnikova G."/>
            <person name="Pagani I."/>
            <person name="Daligault H."/>
            <person name="Detter J.C."/>
            <person name="Han C."/>
            <person name="Land M."/>
            <person name="Hauser L."/>
            <person name="Markowitz V."/>
            <person name="Cheng J.-F."/>
            <person name="Hugenholtz P."/>
            <person name="Woyke T."/>
            <person name="Wu D."/>
            <person name="Verbarg S."/>
            <person name="Frueling A."/>
            <person name="Brambilla E."/>
            <person name="Klenk H.-P."/>
            <person name="Eisen J.A."/>
        </authorList>
    </citation>
    <scope>NUCLEOTIDE SEQUENCE</scope>
    <source>
        <strain>DSM 1100</strain>
    </source>
</reference>
<dbReference type="PANTHER" id="PTHR30055">
    <property type="entry name" value="HTH-TYPE TRANSCRIPTIONAL REGULATOR RUTR"/>
    <property type="match status" value="1"/>
</dbReference>
<dbReference type="OrthoDB" id="6430772at2"/>
<dbReference type="SUPFAM" id="SSF46689">
    <property type="entry name" value="Homeodomain-like"/>
    <property type="match status" value="1"/>
</dbReference>
<dbReference type="EMBL" id="CP002691">
    <property type="protein sequence ID" value="AEE53029.1"/>
    <property type="molecule type" value="Genomic_DNA"/>
</dbReference>
<dbReference type="PRINTS" id="PR00455">
    <property type="entry name" value="HTHTETR"/>
</dbReference>
<name>F4L4T1_HALH1</name>
<dbReference type="Proteomes" id="UP000008461">
    <property type="component" value="Chromosome"/>
</dbReference>
<dbReference type="InterPro" id="IPR009057">
    <property type="entry name" value="Homeodomain-like_sf"/>
</dbReference>
<organism evidence="4 5">
    <name type="scientific">Haliscomenobacter hydrossis (strain ATCC 27775 / DSM 1100 / LMG 10767 / O)</name>
    <dbReference type="NCBI Taxonomy" id="760192"/>
    <lineage>
        <taxon>Bacteria</taxon>
        <taxon>Pseudomonadati</taxon>
        <taxon>Bacteroidota</taxon>
        <taxon>Saprospiria</taxon>
        <taxon>Saprospirales</taxon>
        <taxon>Haliscomenobacteraceae</taxon>
        <taxon>Haliscomenobacter</taxon>
    </lineage>
</organism>
<accession>F4L4T1</accession>
<dbReference type="Gene3D" id="1.10.357.10">
    <property type="entry name" value="Tetracycline Repressor, domain 2"/>
    <property type="match status" value="1"/>
</dbReference>
<evidence type="ECO:0000313" key="5">
    <source>
        <dbReference type="Proteomes" id="UP000008461"/>
    </source>
</evidence>
<feature type="domain" description="HTH tetR-type" evidence="3">
    <location>
        <begin position="1"/>
        <end position="61"/>
    </location>
</feature>
<dbReference type="RefSeq" id="WP_013767564.1">
    <property type="nucleotide sequence ID" value="NC_015510.1"/>
</dbReference>
<evidence type="ECO:0000313" key="4">
    <source>
        <dbReference type="EMBL" id="AEE53029.1"/>
    </source>
</evidence>
<sequence>MDKVKEIFAAALKLFVEYGFHGTPTSKIAQEAGVANGTLFHYFKTKEDLIIALYIDTKTRLAQHLIENVLPETTLKARLKNRYLQVMYWAVEHSTEFRFIQQFHTSPFLSRLSAEEMYRQMKPDLDLIEEGIAAKIIKPRPIDFIFSLFSNHIYGLNQYLISANIPAAEQNKLIEDTFELLWGMIT</sequence>
<dbReference type="PANTHER" id="PTHR30055:SF222">
    <property type="entry name" value="REGULATORY PROTEIN"/>
    <property type="match status" value="1"/>
</dbReference>
<evidence type="ECO:0000259" key="3">
    <source>
        <dbReference type="PROSITE" id="PS50977"/>
    </source>
</evidence>
<dbReference type="Pfam" id="PF00440">
    <property type="entry name" value="TetR_N"/>
    <property type="match status" value="1"/>
</dbReference>
<dbReference type="PROSITE" id="PS50977">
    <property type="entry name" value="HTH_TETR_2"/>
    <property type="match status" value="1"/>
</dbReference>
<dbReference type="AlphaFoldDB" id="F4L4T1"/>